<evidence type="ECO:0000256" key="2">
    <source>
        <dbReference type="SAM" id="MobiDB-lite"/>
    </source>
</evidence>
<dbReference type="InterPro" id="IPR009880">
    <property type="entry name" value="Glyoxal_oxidase_N"/>
</dbReference>
<dbReference type="InterPro" id="IPR035992">
    <property type="entry name" value="Ricin_B-like_lectins"/>
</dbReference>
<evidence type="ECO:0000313" key="5">
    <source>
        <dbReference type="EMBL" id="MBB3999261.1"/>
    </source>
</evidence>
<dbReference type="SUPFAM" id="SSF50965">
    <property type="entry name" value="Galactose oxidase, central domain"/>
    <property type="match status" value="1"/>
</dbReference>
<keyword evidence="6" id="KW-1185">Reference proteome</keyword>
<dbReference type="CDD" id="cd00161">
    <property type="entry name" value="beta-trefoil_Ricin-like"/>
    <property type="match status" value="1"/>
</dbReference>
<sequence>MKALRSAAAGALVSLGLSSAASAGSFEGPFEWNFIPIHAALLPDGKIMTFGATPTNGQGGFDFDIWDPTKGTGGNAHLKLPNLTDFNSFCVGAILQAGNMRLMIAGGNSNEKVADFGFKSPQSGLARMPSMKYPRYYASLVTLSDGRVLVHGGSPAYGNQTNASEITEIYTPGQNWTELPGTGNSPMRRGDQAATGNPFWYPHIYPVGNDEVFVIAGKYTYRLNYSGRGSVSDVKPFTGTNYGATSSGLMVRPGVVMQIGGGSHGNNTGDGHPGSDVATIFDLRNRPETRRDTKMAFKRHFPTATVLANGEVLVVGGSEGNNELQNVANTAELYNPDTDKWRTDATMRVARLYHSTAILMKDGRVLVGGGGAPGPVVGRNAEIYTPDYLLDAAGKPAVRPSILSGPVKIALGQPFQITTDKTVRRITIVKTGAVTHGYNTDQRFFEAAFRADGNNYTVTFPNDAVNATPGLYMVFAFDTAGVASVGKYVRLPSPLGDDGSDIPSDVPTSPASIGTANPGATPTTTPTTTPNSDPVPTGSVAGSPAAGSTTPIVASQSKLCLSIKGGSQGDGAELVQETCRSGASIQNWSWRAANGGFMLVNGQSNKCVDVYQSKTEDGAKLVQWPCWGGDNQVWKPVQTTSGLSLVSKATNKCLDVSNVSTASGAQVWQWNCHNGANQAWSASAPSANWQTCANEGQVCNFPGRKTVRYGLNGAYATRQAITSPRCDNATFGDPAPGSVKQCQVSN</sequence>
<reference evidence="5 6" key="1">
    <citation type="submission" date="2020-08" db="EMBL/GenBank/DDBJ databases">
        <title>Genomic Encyclopedia of Type Strains, Phase IV (KMG-IV): sequencing the most valuable type-strain genomes for metagenomic binning, comparative biology and taxonomic classification.</title>
        <authorList>
            <person name="Goeker M."/>
        </authorList>
    </citation>
    <scope>NUCLEOTIDE SEQUENCE [LARGE SCALE GENOMIC DNA]</scope>
    <source>
        <strain evidence="5 6">DSM 102238</strain>
    </source>
</reference>
<dbReference type="InterPro" id="IPR000772">
    <property type="entry name" value="Ricin_B_lectin"/>
</dbReference>
<organism evidence="5 6">
    <name type="scientific">Aureimonas pseudogalii</name>
    <dbReference type="NCBI Taxonomy" id="1744844"/>
    <lineage>
        <taxon>Bacteria</taxon>
        <taxon>Pseudomonadati</taxon>
        <taxon>Pseudomonadota</taxon>
        <taxon>Alphaproteobacteria</taxon>
        <taxon>Hyphomicrobiales</taxon>
        <taxon>Aurantimonadaceae</taxon>
        <taxon>Aureimonas</taxon>
    </lineage>
</organism>
<feature type="region of interest" description="Disordered" evidence="2">
    <location>
        <begin position="496"/>
        <end position="548"/>
    </location>
</feature>
<comment type="caution">
    <text evidence="5">The sequence shown here is derived from an EMBL/GenBank/DDBJ whole genome shotgun (WGS) entry which is preliminary data.</text>
</comment>
<dbReference type="InterPro" id="IPR015202">
    <property type="entry name" value="GO-like_E_set"/>
</dbReference>
<evidence type="ECO:0000256" key="3">
    <source>
        <dbReference type="SAM" id="SignalP"/>
    </source>
</evidence>
<dbReference type="SMART" id="SM00612">
    <property type="entry name" value="Kelch"/>
    <property type="match status" value="2"/>
</dbReference>
<dbReference type="Gene3D" id="2.60.40.10">
    <property type="entry name" value="Immunoglobulins"/>
    <property type="match status" value="1"/>
</dbReference>
<dbReference type="Proteomes" id="UP000542776">
    <property type="component" value="Unassembled WGS sequence"/>
</dbReference>
<feature type="signal peptide" evidence="3">
    <location>
        <begin position="1"/>
        <end position="23"/>
    </location>
</feature>
<dbReference type="InterPro" id="IPR037293">
    <property type="entry name" value="Gal_Oxidase_central_sf"/>
</dbReference>
<dbReference type="EMBL" id="JACIEK010000009">
    <property type="protein sequence ID" value="MBB3999261.1"/>
    <property type="molecule type" value="Genomic_DNA"/>
</dbReference>
<feature type="chain" id="PRO_5031372358" description="Ricin B lectin domain-containing protein" evidence="3">
    <location>
        <begin position="24"/>
        <end position="746"/>
    </location>
</feature>
<feature type="compositionally biased region" description="Low complexity" evidence="2">
    <location>
        <begin position="514"/>
        <end position="531"/>
    </location>
</feature>
<protein>
    <recommendedName>
        <fullName evidence="4">Ricin B lectin domain-containing protein</fullName>
    </recommendedName>
</protein>
<dbReference type="CDD" id="cd02851">
    <property type="entry name" value="E_set_GO_C"/>
    <property type="match status" value="1"/>
</dbReference>
<gene>
    <name evidence="5" type="ORF">GGR04_003130</name>
</gene>
<dbReference type="InterPro" id="IPR014756">
    <property type="entry name" value="Ig_E-set"/>
</dbReference>
<accession>A0A7W6H668</accession>
<evidence type="ECO:0000256" key="1">
    <source>
        <dbReference type="ARBA" id="ARBA00022729"/>
    </source>
</evidence>
<evidence type="ECO:0000313" key="6">
    <source>
        <dbReference type="Proteomes" id="UP000542776"/>
    </source>
</evidence>
<dbReference type="Pfam" id="PF07250">
    <property type="entry name" value="Glyoxal_oxid_N"/>
    <property type="match status" value="1"/>
</dbReference>
<dbReference type="AlphaFoldDB" id="A0A7W6H668"/>
<dbReference type="Pfam" id="PF09118">
    <property type="entry name" value="GO-like_E_set"/>
    <property type="match status" value="1"/>
</dbReference>
<evidence type="ECO:0000259" key="4">
    <source>
        <dbReference type="SMART" id="SM00458"/>
    </source>
</evidence>
<dbReference type="PANTHER" id="PTHR32208">
    <property type="entry name" value="SECRETED PROTEIN-RELATED"/>
    <property type="match status" value="1"/>
</dbReference>
<dbReference type="InterPro" id="IPR006652">
    <property type="entry name" value="Kelch_1"/>
</dbReference>
<dbReference type="RefSeq" id="WP_183200821.1">
    <property type="nucleotide sequence ID" value="NZ_JACIEK010000009.1"/>
</dbReference>
<dbReference type="Pfam" id="PF00652">
    <property type="entry name" value="Ricin_B_lectin"/>
    <property type="match status" value="1"/>
</dbReference>
<dbReference type="Gene3D" id="2.80.10.50">
    <property type="match status" value="1"/>
</dbReference>
<name>A0A7W6H668_9HYPH</name>
<feature type="domain" description="Ricin B lectin" evidence="4">
    <location>
        <begin position="550"/>
        <end position="683"/>
    </location>
</feature>
<dbReference type="PANTHER" id="PTHR32208:SF21">
    <property type="entry name" value="LOW QUALITY PROTEIN: ALDEHYDE OXIDASE GLOX-LIKE"/>
    <property type="match status" value="1"/>
</dbReference>
<dbReference type="SMART" id="SM00458">
    <property type="entry name" value="RICIN"/>
    <property type="match status" value="1"/>
</dbReference>
<keyword evidence="1 3" id="KW-0732">Signal</keyword>
<dbReference type="Gene3D" id="2.130.10.80">
    <property type="entry name" value="Galactose oxidase/kelch, beta-propeller"/>
    <property type="match status" value="1"/>
</dbReference>
<dbReference type="InterPro" id="IPR011043">
    <property type="entry name" value="Gal_Oxase/kelch_b-propeller"/>
</dbReference>
<proteinExistence type="predicted"/>
<dbReference type="SUPFAM" id="SSF50370">
    <property type="entry name" value="Ricin B-like lectins"/>
    <property type="match status" value="1"/>
</dbReference>
<dbReference type="PROSITE" id="PS50231">
    <property type="entry name" value="RICIN_B_LECTIN"/>
    <property type="match status" value="1"/>
</dbReference>
<dbReference type="InterPro" id="IPR013783">
    <property type="entry name" value="Ig-like_fold"/>
</dbReference>
<dbReference type="SUPFAM" id="SSF81296">
    <property type="entry name" value="E set domains"/>
    <property type="match status" value="1"/>
</dbReference>